<protein>
    <submittedName>
        <fullName evidence="3">NAD(P)-dependent dehydrogenase, short-chain alcohol dehydrogenase family</fullName>
    </submittedName>
</protein>
<dbReference type="GO" id="GO:0016491">
    <property type="term" value="F:oxidoreductase activity"/>
    <property type="evidence" value="ECO:0007669"/>
    <property type="project" value="UniProtKB-KW"/>
</dbReference>
<name>A0A1M6DF63_9FLAO</name>
<comment type="similarity">
    <text evidence="1">Belongs to the short-chain dehydrogenases/reductases (SDR) family.</text>
</comment>
<dbReference type="AlphaFoldDB" id="A0A1M6DF63"/>
<dbReference type="InterPro" id="IPR036291">
    <property type="entry name" value="NAD(P)-bd_dom_sf"/>
</dbReference>
<sequence length="227" mass="24721">MKTYLIIGGSKGITKEVVKLLSANGDFCYMISQTKPDFDYNGEHFSLNVLQEELPQLPQLDGIVYGVGTINLKPFNRLTNEDYKNDMEVNFFGAVKVIQNYLPSLKASDSASIVLFSSVAAQRGMPFHASIAAAKGAVEGFTKSLAAELAPKIRVNAIAPSIVNTPLASGILRNEKIVENMEAKHPLKRILQPEDVAQTVKFLLGDDSKGITGQIFIQDNGLISLSY</sequence>
<dbReference type="InterPro" id="IPR002347">
    <property type="entry name" value="SDR_fam"/>
</dbReference>
<dbReference type="EMBL" id="FQZH01000001">
    <property type="protein sequence ID" value="SHI71628.1"/>
    <property type="molecule type" value="Genomic_DNA"/>
</dbReference>
<dbReference type="OrthoDB" id="9803333at2"/>
<dbReference type="Gene3D" id="3.40.50.720">
    <property type="entry name" value="NAD(P)-binding Rossmann-like Domain"/>
    <property type="match status" value="1"/>
</dbReference>
<keyword evidence="2" id="KW-0560">Oxidoreductase</keyword>
<evidence type="ECO:0000313" key="3">
    <source>
        <dbReference type="EMBL" id="SHI71628.1"/>
    </source>
</evidence>
<reference evidence="3 4" key="1">
    <citation type="submission" date="2016-11" db="EMBL/GenBank/DDBJ databases">
        <authorList>
            <person name="Jaros S."/>
            <person name="Januszkiewicz K."/>
            <person name="Wedrychowicz H."/>
        </authorList>
    </citation>
    <scope>NUCLEOTIDE SEQUENCE [LARGE SCALE GENOMIC DNA]</scope>
    <source>
        <strain evidence="3 4">DSM 22807</strain>
    </source>
</reference>
<evidence type="ECO:0000256" key="2">
    <source>
        <dbReference type="ARBA" id="ARBA00023002"/>
    </source>
</evidence>
<proteinExistence type="inferred from homology"/>
<dbReference type="SUPFAM" id="SSF51735">
    <property type="entry name" value="NAD(P)-binding Rossmann-fold domains"/>
    <property type="match status" value="1"/>
</dbReference>
<accession>A0A1M6DF63</accession>
<dbReference type="CDD" id="cd05233">
    <property type="entry name" value="SDR_c"/>
    <property type="match status" value="1"/>
</dbReference>
<keyword evidence="4" id="KW-1185">Reference proteome</keyword>
<evidence type="ECO:0000313" key="4">
    <source>
        <dbReference type="Proteomes" id="UP000184232"/>
    </source>
</evidence>
<dbReference type="STRING" id="683124.SAMN05444337_0622"/>
<organism evidence="3 4">
    <name type="scientific">Flavobacterium haoranii</name>
    <dbReference type="NCBI Taxonomy" id="683124"/>
    <lineage>
        <taxon>Bacteria</taxon>
        <taxon>Pseudomonadati</taxon>
        <taxon>Bacteroidota</taxon>
        <taxon>Flavobacteriia</taxon>
        <taxon>Flavobacteriales</taxon>
        <taxon>Flavobacteriaceae</taxon>
        <taxon>Flavobacterium</taxon>
    </lineage>
</organism>
<dbReference type="PANTHER" id="PTHR43477:SF1">
    <property type="entry name" value="DIHYDROANTICAPSIN 7-DEHYDROGENASE"/>
    <property type="match status" value="1"/>
</dbReference>
<dbReference type="Proteomes" id="UP000184232">
    <property type="component" value="Unassembled WGS sequence"/>
</dbReference>
<dbReference type="PRINTS" id="PR00081">
    <property type="entry name" value="GDHRDH"/>
</dbReference>
<dbReference type="PANTHER" id="PTHR43477">
    <property type="entry name" value="DIHYDROANTICAPSIN 7-DEHYDROGENASE"/>
    <property type="match status" value="1"/>
</dbReference>
<gene>
    <name evidence="3" type="ORF">SAMN05444337_0622</name>
</gene>
<dbReference type="RefSeq" id="WP_072781584.1">
    <property type="nucleotide sequence ID" value="NZ_CP045292.1"/>
</dbReference>
<dbReference type="Pfam" id="PF13561">
    <property type="entry name" value="adh_short_C2"/>
    <property type="match status" value="1"/>
</dbReference>
<dbReference type="InterPro" id="IPR051122">
    <property type="entry name" value="SDR_DHRS6-like"/>
</dbReference>
<evidence type="ECO:0000256" key="1">
    <source>
        <dbReference type="ARBA" id="ARBA00006484"/>
    </source>
</evidence>